<comment type="similarity">
    <text evidence="1">Belongs to the HesB/IscA family. Ycf83 subfamily.</text>
</comment>
<reference evidence="4" key="1">
    <citation type="submission" date="2024-06" db="EMBL/GenBank/DDBJ databases">
        <authorList>
            <person name="Ryan C."/>
        </authorList>
    </citation>
    <scope>NUCLEOTIDE SEQUENCE [LARGE SCALE GENOMIC DNA]</scope>
</reference>
<evidence type="ECO:0000313" key="3">
    <source>
        <dbReference type="EMBL" id="CAL5044638.1"/>
    </source>
</evidence>
<dbReference type="Pfam" id="PF01521">
    <property type="entry name" value="Fe-S_biosyn"/>
    <property type="match status" value="1"/>
</dbReference>
<keyword evidence="4" id="KW-1185">Reference proteome</keyword>
<sequence length="186" mass="19285">MALASGTSSTLLGRPAGTARPHLAVSSSAASSIRFPRGGSKAVSLRVSSRPVAAAAAATSGSIAPAISLTERALKHLNRMRAERNEDLCLRIGVKQGGCSGMSYTMEFESRANASPDDSIVEYDGFAIVCDPKSLLFMFGMELDYSDALIGGGFNFQNPNATKTCGCGKSFATSKETESAASACNN</sequence>
<evidence type="ECO:0000256" key="1">
    <source>
        <dbReference type="ARBA" id="ARBA00023783"/>
    </source>
</evidence>
<gene>
    <name evidence="3" type="ORF">URODEC1_LOCUS88408</name>
</gene>
<dbReference type="EMBL" id="OZ075144">
    <property type="protein sequence ID" value="CAL5044638.1"/>
    <property type="molecule type" value="Genomic_DNA"/>
</dbReference>
<accession>A0ABC9DS92</accession>
<organism evidence="3 4">
    <name type="scientific">Urochloa decumbens</name>
    <dbReference type="NCBI Taxonomy" id="240449"/>
    <lineage>
        <taxon>Eukaryota</taxon>
        <taxon>Viridiplantae</taxon>
        <taxon>Streptophyta</taxon>
        <taxon>Embryophyta</taxon>
        <taxon>Tracheophyta</taxon>
        <taxon>Spermatophyta</taxon>
        <taxon>Magnoliopsida</taxon>
        <taxon>Liliopsida</taxon>
        <taxon>Poales</taxon>
        <taxon>Poaceae</taxon>
        <taxon>PACMAD clade</taxon>
        <taxon>Panicoideae</taxon>
        <taxon>Panicodae</taxon>
        <taxon>Paniceae</taxon>
        <taxon>Melinidinae</taxon>
        <taxon>Urochloa</taxon>
    </lineage>
</organism>
<dbReference type="InterPro" id="IPR035903">
    <property type="entry name" value="HesB-like_dom_sf"/>
</dbReference>
<dbReference type="PANTHER" id="PTHR47265">
    <property type="entry name" value="IRON-SULFUR ASSEMBLY PROTEIN ISCA, CHLOROPLASTIC"/>
    <property type="match status" value="1"/>
</dbReference>
<name>A0ABC9DS92_9POAL</name>
<dbReference type="InterPro" id="IPR016092">
    <property type="entry name" value="ATAP"/>
</dbReference>
<reference evidence="3 4" key="2">
    <citation type="submission" date="2024-10" db="EMBL/GenBank/DDBJ databases">
        <authorList>
            <person name="Ryan C."/>
        </authorList>
    </citation>
    <scope>NUCLEOTIDE SEQUENCE [LARGE SCALE GENOMIC DNA]</scope>
</reference>
<dbReference type="NCBIfam" id="TIGR00049">
    <property type="entry name" value="iron-sulfur cluster assembly accessory protein"/>
    <property type="match status" value="1"/>
</dbReference>
<evidence type="ECO:0000259" key="2">
    <source>
        <dbReference type="Pfam" id="PF01521"/>
    </source>
</evidence>
<dbReference type="SUPFAM" id="SSF89360">
    <property type="entry name" value="HesB-like domain"/>
    <property type="match status" value="1"/>
</dbReference>
<dbReference type="PANTHER" id="PTHR47265:SF1">
    <property type="entry name" value="IRON-SULFUR ASSEMBLY PROTEIN ISCA, CHLOROPLASTIC"/>
    <property type="match status" value="1"/>
</dbReference>
<dbReference type="InterPro" id="IPR000361">
    <property type="entry name" value="ATAP_core_dom"/>
</dbReference>
<feature type="domain" description="Core" evidence="2">
    <location>
        <begin position="67"/>
        <end position="169"/>
    </location>
</feature>
<dbReference type="AlphaFoldDB" id="A0ABC9DS92"/>
<proteinExistence type="inferred from homology"/>
<evidence type="ECO:0000313" key="4">
    <source>
        <dbReference type="Proteomes" id="UP001497457"/>
    </source>
</evidence>
<dbReference type="Proteomes" id="UP001497457">
    <property type="component" value="Chromosome 34rd"/>
</dbReference>
<dbReference type="InterPro" id="IPR017870">
    <property type="entry name" value="FeS_cluster_insertion_CS"/>
</dbReference>
<dbReference type="FunFam" id="2.60.300.12:FF:000008">
    <property type="entry name" value="iron-sulfur assembly protein IscA, chloroplastic"/>
    <property type="match status" value="1"/>
</dbReference>
<protein>
    <recommendedName>
        <fullName evidence="2">Core domain-containing protein</fullName>
    </recommendedName>
</protein>
<dbReference type="Gene3D" id="2.60.300.12">
    <property type="entry name" value="HesB-like domain"/>
    <property type="match status" value="1"/>
</dbReference>
<dbReference type="PROSITE" id="PS01152">
    <property type="entry name" value="HESB"/>
    <property type="match status" value="1"/>
</dbReference>
<dbReference type="InterPro" id="IPR031108">
    <property type="entry name" value="IscA_plant_cyanobact"/>
</dbReference>